<dbReference type="Pfam" id="PF11868">
    <property type="entry name" value="DUF3388"/>
    <property type="match status" value="1"/>
</dbReference>
<dbReference type="AlphaFoldDB" id="A0A074LT64"/>
<dbReference type="InterPro" id="IPR024514">
    <property type="entry name" value="DUF3388"/>
</dbReference>
<gene>
    <name evidence="2" type="ORF">EL26_05355</name>
</gene>
<dbReference type="PIRSF" id="PIRSF021288">
    <property type="entry name" value="UCP021288_ACT"/>
    <property type="match status" value="1"/>
</dbReference>
<dbReference type="SUPFAM" id="SSF55021">
    <property type="entry name" value="ACT-like"/>
    <property type="match status" value="1"/>
</dbReference>
<dbReference type="eggNOG" id="ENOG502Z7SI">
    <property type="taxonomic scope" value="Bacteria"/>
</dbReference>
<dbReference type="InterPro" id="IPR016784">
    <property type="entry name" value="UCP021288_ACT"/>
</dbReference>
<protein>
    <recommendedName>
        <fullName evidence="1">ACT domain-containing protein</fullName>
    </recommendedName>
</protein>
<dbReference type="PROSITE" id="PS51671">
    <property type="entry name" value="ACT"/>
    <property type="match status" value="1"/>
</dbReference>
<dbReference type="InterPro" id="IPR045865">
    <property type="entry name" value="ACT-like_dom_sf"/>
</dbReference>
<accession>A0A074LT64</accession>
<dbReference type="Proteomes" id="UP000027931">
    <property type="component" value="Unassembled WGS sequence"/>
</dbReference>
<keyword evidence="3" id="KW-1185">Reference proteome</keyword>
<evidence type="ECO:0000313" key="3">
    <source>
        <dbReference type="Proteomes" id="UP000027931"/>
    </source>
</evidence>
<organism evidence="2 3">
    <name type="scientific">Tumebacillus flagellatus</name>
    <dbReference type="NCBI Taxonomy" id="1157490"/>
    <lineage>
        <taxon>Bacteria</taxon>
        <taxon>Bacillati</taxon>
        <taxon>Bacillota</taxon>
        <taxon>Bacilli</taxon>
        <taxon>Bacillales</taxon>
        <taxon>Alicyclobacillaceae</taxon>
        <taxon>Tumebacillus</taxon>
    </lineage>
</organism>
<evidence type="ECO:0000313" key="2">
    <source>
        <dbReference type="EMBL" id="KEO84194.1"/>
    </source>
</evidence>
<name>A0A074LT64_9BACL</name>
<proteinExistence type="predicted"/>
<dbReference type="InterPro" id="IPR002912">
    <property type="entry name" value="ACT_dom"/>
</dbReference>
<comment type="caution">
    <text evidence="2">The sequence shown here is derived from an EMBL/GenBank/DDBJ whole genome shotgun (WGS) entry which is preliminary data.</text>
</comment>
<sequence length="258" mass="29895">MEEQWYLEYHIHKDRPGLLGDIASLLGMLSINIHTVSGVDEFNRGFLLTTNDRQKISALRSMLRKVENITVTALRQPTLLDRLALRHGVFIQRESSENTKTYKFTRNQLGILVDFLGELLKKEGNQVIGIRGMPRVGKTESIVAASVYANKRWSFVSSTLLRQTVRTRLDEDEMFAENMVFILDGIVSTHRANDQHRSLVREIMRLEAPKVIEHPDIFVRETEFGWEHFDRIIELRNEPDEEISYQMIQTGFSSFDIS</sequence>
<dbReference type="EMBL" id="JMIR01000005">
    <property type="protein sequence ID" value="KEO84194.1"/>
    <property type="molecule type" value="Genomic_DNA"/>
</dbReference>
<dbReference type="STRING" id="1157490.EL26_05355"/>
<dbReference type="RefSeq" id="WP_238546055.1">
    <property type="nucleotide sequence ID" value="NZ_JMIR01000005.1"/>
</dbReference>
<reference evidence="2 3" key="1">
    <citation type="journal article" date="2013" name="Int. J. Syst. Evol. Microbiol.">
        <title>Tumebacillus flagellatus sp. nov., an alpha-amylase/pullulanase-producing bacterium isolated from cassava wastewater.</title>
        <authorList>
            <person name="Wang Q."/>
            <person name="Xie N."/>
            <person name="Qin Y."/>
            <person name="Shen N."/>
            <person name="Zhu J."/>
            <person name="Mi H."/>
            <person name="Huang R."/>
        </authorList>
    </citation>
    <scope>NUCLEOTIDE SEQUENCE [LARGE SCALE GENOMIC DNA]</scope>
    <source>
        <strain evidence="2 3">GST4</strain>
    </source>
</reference>
<evidence type="ECO:0000259" key="1">
    <source>
        <dbReference type="PROSITE" id="PS51671"/>
    </source>
</evidence>
<feature type="domain" description="ACT" evidence="1">
    <location>
        <begin position="7"/>
        <end position="77"/>
    </location>
</feature>